<sequence length="84" mass="9894">MDIELFSVFSDCSRPLEDEEMLNTNCCGSRNRKNELATPRWHIFLHPYFPELIYNKLFLLPSSAGHVRKLGYSVDWNMMVGFQH</sequence>
<evidence type="ECO:0000313" key="1">
    <source>
        <dbReference type="EMBL" id="KAK4027395.1"/>
    </source>
</evidence>
<organism evidence="1 2">
    <name type="scientific">Daphnia magna</name>
    <dbReference type="NCBI Taxonomy" id="35525"/>
    <lineage>
        <taxon>Eukaryota</taxon>
        <taxon>Metazoa</taxon>
        <taxon>Ecdysozoa</taxon>
        <taxon>Arthropoda</taxon>
        <taxon>Crustacea</taxon>
        <taxon>Branchiopoda</taxon>
        <taxon>Diplostraca</taxon>
        <taxon>Cladocera</taxon>
        <taxon>Anomopoda</taxon>
        <taxon>Daphniidae</taxon>
        <taxon>Daphnia</taxon>
    </lineage>
</organism>
<accession>A0ABR0AQP1</accession>
<dbReference type="EMBL" id="JAOYFB010000038">
    <property type="protein sequence ID" value="KAK4027395.1"/>
    <property type="molecule type" value="Genomic_DNA"/>
</dbReference>
<proteinExistence type="predicted"/>
<gene>
    <name evidence="1" type="ORF">OUZ56_016441</name>
</gene>
<protein>
    <submittedName>
        <fullName evidence="1">Uncharacterized protein</fullName>
    </submittedName>
</protein>
<reference evidence="1 2" key="1">
    <citation type="journal article" date="2023" name="Nucleic Acids Res.">
        <title>The hologenome of Daphnia magna reveals possible DNA methylation and microbiome-mediated evolution of the host genome.</title>
        <authorList>
            <person name="Chaturvedi A."/>
            <person name="Li X."/>
            <person name="Dhandapani V."/>
            <person name="Marshall H."/>
            <person name="Kissane S."/>
            <person name="Cuenca-Cambronero M."/>
            <person name="Asole G."/>
            <person name="Calvet F."/>
            <person name="Ruiz-Romero M."/>
            <person name="Marangio P."/>
            <person name="Guigo R."/>
            <person name="Rago D."/>
            <person name="Mirbahai L."/>
            <person name="Eastwood N."/>
            <person name="Colbourne J.K."/>
            <person name="Zhou J."/>
            <person name="Mallon E."/>
            <person name="Orsini L."/>
        </authorList>
    </citation>
    <scope>NUCLEOTIDE SEQUENCE [LARGE SCALE GENOMIC DNA]</scope>
    <source>
        <strain evidence="1">LRV0_1</strain>
    </source>
</reference>
<dbReference type="Proteomes" id="UP001234178">
    <property type="component" value="Unassembled WGS sequence"/>
</dbReference>
<comment type="caution">
    <text evidence="1">The sequence shown here is derived from an EMBL/GenBank/DDBJ whole genome shotgun (WGS) entry which is preliminary data.</text>
</comment>
<evidence type="ECO:0000313" key="2">
    <source>
        <dbReference type="Proteomes" id="UP001234178"/>
    </source>
</evidence>
<keyword evidence="2" id="KW-1185">Reference proteome</keyword>
<name>A0ABR0AQP1_9CRUS</name>